<accession>A0A481ZD53</accession>
<dbReference type="EMBL" id="MK500606">
    <property type="protein sequence ID" value="QBK93844.1"/>
    <property type="molecule type" value="Genomic_DNA"/>
</dbReference>
<name>A0A481ZD53_9VIRU</name>
<gene>
    <name evidence="1" type="ORF">LCPAC406_01580</name>
</gene>
<reference evidence="1" key="1">
    <citation type="journal article" date="2019" name="MBio">
        <title>Virus Genomes from Deep Sea Sediments Expand the Ocean Megavirome and Support Independent Origins of Viral Gigantism.</title>
        <authorList>
            <person name="Backstrom D."/>
            <person name="Yutin N."/>
            <person name="Jorgensen S.L."/>
            <person name="Dharamshi J."/>
            <person name="Homa F."/>
            <person name="Zaremba-Niedwiedzka K."/>
            <person name="Spang A."/>
            <person name="Wolf Y.I."/>
            <person name="Koonin E.V."/>
            <person name="Ettema T.J."/>
        </authorList>
    </citation>
    <scope>NUCLEOTIDE SEQUENCE</scope>
</reference>
<organism evidence="1">
    <name type="scientific">Pithovirus LCPAC406</name>
    <dbReference type="NCBI Taxonomy" id="2506599"/>
    <lineage>
        <taxon>Viruses</taxon>
        <taxon>Pithoviruses</taxon>
    </lineage>
</organism>
<proteinExistence type="predicted"/>
<evidence type="ECO:0000313" key="1">
    <source>
        <dbReference type="EMBL" id="QBK93844.1"/>
    </source>
</evidence>
<sequence length="66" mass="7779">MQKWLLKFESAVFVNLSTTLPLRMRNLKTKIGVIENVIEDVEMVSQVQICNVYKDEHNFTSEDEEF</sequence>
<protein>
    <submittedName>
        <fullName evidence="1">Uncharacterized protein</fullName>
    </submittedName>
</protein>